<dbReference type="EMBL" id="JACJQB010000023">
    <property type="protein sequence ID" value="MBD2188829.1"/>
    <property type="molecule type" value="Genomic_DNA"/>
</dbReference>
<reference evidence="4 5" key="1">
    <citation type="journal article" date="2020" name="ISME J.">
        <title>Comparative genomics reveals insights into cyanobacterial evolution and habitat adaptation.</title>
        <authorList>
            <person name="Chen M.Y."/>
            <person name="Teng W.K."/>
            <person name="Zhao L."/>
            <person name="Hu C.X."/>
            <person name="Zhou Y.K."/>
            <person name="Han B.P."/>
            <person name="Song L.R."/>
            <person name="Shu W.S."/>
        </authorList>
    </citation>
    <scope>NUCLEOTIDE SEQUENCE [LARGE SCALE GENOMIC DNA]</scope>
    <source>
        <strain evidence="4 5">FACHB-723</strain>
    </source>
</reference>
<dbReference type="InterPro" id="IPR025564">
    <property type="entry name" value="CAAD_dom"/>
</dbReference>
<feature type="transmembrane region" description="Helical" evidence="2">
    <location>
        <begin position="121"/>
        <end position="141"/>
    </location>
</feature>
<feature type="domain" description="Cyanobacterial aminoacyl-tRNA synthetase CAAD" evidence="3">
    <location>
        <begin position="82"/>
        <end position="166"/>
    </location>
</feature>
<gene>
    <name evidence="4" type="ORF">H6F41_11830</name>
</gene>
<keyword evidence="2" id="KW-0472">Membrane</keyword>
<dbReference type="Proteomes" id="UP000642094">
    <property type="component" value="Unassembled WGS sequence"/>
</dbReference>
<keyword evidence="2" id="KW-1133">Transmembrane helix</keyword>
<dbReference type="InterPro" id="IPR033344">
    <property type="entry name" value="CURT1"/>
</dbReference>
<sequence>MEPEKTTVEAIAENVIEAVEEVASVTANPIQETMTKPVTPTAHEIAAPIAVTNSTKVESDATNSDQLNNEQVIDLWKQVTKLWDEYFGEGKKANLTLVLTILATIPVLIATSTLLEFLNKLPLLPSIFELVGFGYSAWFVYRYLLLANTRKELTDTISGWKNKVLG</sequence>
<accession>A0ABR7ZZ27</accession>
<feature type="transmembrane region" description="Helical" evidence="2">
    <location>
        <begin position="95"/>
        <end position="115"/>
    </location>
</feature>
<protein>
    <submittedName>
        <fullName evidence="4">CAAD domain-containing protein</fullName>
    </submittedName>
</protein>
<keyword evidence="2" id="KW-0812">Transmembrane</keyword>
<dbReference type="PANTHER" id="PTHR33222:SF3">
    <property type="entry name" value="PROTEIN CURVATURE THYLAKOID 1C, CHLOROPLASTIC"/>
    <property type="match status" value="1"/>
</dbReference>
<evidence type="ECO:0000256" key="1">
    <source>
        <dbReference type="ARBA" id="ARBA00004141"/>
    </source>
</evidence>
<evidence type="ECO:0000256" key="2">
    <source>
        <dbReference type="SAM" id="Phobius"/>
    </source>
</evidence>
<comment type="subcellular location">
    <subcellularLocation>
        <location evidence="1">Membrane</location>
        <topology evidence="1">Multi-pass membrane protein</topology>
    </subcellularLocation>
</comment>
<dbReference type="PANTHER" id="PTHR33222">
    <property type="match status" value="1"/>
</dbReference>
<dbReference type="Pfam" id="PF14159">
    <property type="entry name" value="CAAD"/>
    <property type="match status" value="1"/>
</dbReference>
<proteinExistence type="predicted"/>
<name>A0ABR7ZZ27_9CYAN</name>
<evidence type="ECO:0000313" key="4">
    <source>
        <dbReference type="EMBL" id="MBD2188829.1"/>
    </source>
</evidence>
<organism evidence="4 5">
    <name type="scientific">Pseudanabaena mucicola FACHB-723</name>
    <dbReference type="NCBI Taxonomy" id="2692860"/>
    <lineage>
        <taxon>Bacteria</taxon>
        <taxon>Bacillati</taxon>
        <taxon>Cyanobacteriota</taxon>
        <taxon>Cyanophyceae</taxon>
        <taxon>Pseudanabaenales</taxon>
        <taxon>Pseudanabaenaceae</taxon>
        <taxon>Pseudanabaena</taxon>
    </lineage>
</organism>
<dbReference type="RefSeq" id="WP_190403676.1">
    <property type="nucleotide sequence ID" value="NZ_JACJQB010000023.1"/>
</dbReference>
<evidence type="ECO:0000259" key="3">
    <source>
        <dbReference type="Pfam" id="PF14159"/>
    </source>
</evidence>
<comment type="caution">
    <text evidence="4">The sequence shown here is derived from an EMBL/GenBank/DDBJ whole genome shotgun (WGS) entry which is preliminary data.</text>
</comment>
<evidence type="ECO:0000313" key="5">
    <source>
        <dbReference type="Proteomes" id="UP000642094"/>
    </source>
</evidence>
<keyword evidence="5" id="KW-1185">Reference proteome</keyword>